<evidence type="ECO:0000259" key="5">
    <source>
        <dbReference type="PROSITE" id="PS51063"/>
    </source>
</evidence>
<dbReference type="EMBL" id="FYEH01000013">
    <property type="protein sequence ID" value="SNB75422.1"/>
    <property type="molecule type" value="Genomic_DNA"/>
</dbReference>
<evidence type="ECO:0000256" key="1">
    <source>
        <dbReference type="ARBA" id="ARBA00023015"/>
    </source>
</evidence>
<evidence type="ECO:0000256" key="2">
    <source>
        <dbReference type="ARBA" id="ARBA00023125"/>
    </source>
</evidence>
<dbReference type="SUPFAM" id="SSF46785">
    <property type="entry name" value="Winged helix' DNA-binding domain"/>
    <property type="match status" value="1"/>
</dbReference>
<gene>
    <name evidence="6" type="ORF">SAMN07250955_11341</name>
</gene>
<dbReference type="RefSeq" id="WP_243389913.1">
    <property type="nucleotide sequence ID" value="NZ_FYEH01000013.1"/>
</dbReference>
<evidence type="ECO:0000313" key="7">
    <source>
        <dbReference type="Proteomes" id="UP000197065"/>
    </source>
</evidence>
<dbReference type="AlphaFoldDB" id="A0A212RS42"/>
<keyword evidence="3" id="KW-0804">Transcription</keyword>
<dbReference type="InterPro" id="IPR014710">
    <property type="entry name" value="RmlC-like_jellyroll"/>
</dbReference>
<dbReference type="Gene3D" id="1.10.10.10">
    <property type="entry name" value="Winged helix-like DNA-binding domain superfamily/Winged helix DNA-binding domain"/>
    <property type="match status" value="1"/>
</dbReference>
<dbReference type="PROSITE" id="PS50042">
    <property type="entry name" value="CNMP_BINDING_3"/>
    <property type="match status" value="1"/>
</dbReference>
<organism evidence="6 7">
    <name type="scientific">Arboricoccus pini</name>
    <dbReference type="NCBI Taxonomy" id="1963835"/>
    <lineage>
        <taxon>Bacteria</taxon>
        <taxon>Pseudomonadati</taxon>
        <taxon>Pseudomonadota</taxon>
        <taxon>Alphaproteobacteria</taxon>
        <taxon>Geminicoccales</taxon>
        <taxon>Geminicoccaceae</taxon>
        <taxon>Arboricoccus</taxon>
    </lineage>
</organism>
<dbReference type="InterPro" id="IPR000595">
    <property type="entry name" value="cNMP-bd_dom"/>
</dbReference>
<dbReference type="Proteomes" id="UP000197065">
    <property type="component" value="Unassembled WGS sequence"/>
</dbReference>
<feature type="domain" description="Cyclic nucleotide-binding" evidence="4">
    <location>
        <begin position="35"/>
        <end position="104"/>
    </location>
</feature>
<dbReference type="InterPro" id="IPR018490">
    <property type="entry name" value="cNMP-bd_dom_sf"/>
</dbReference>
<dbReference type="PRINTS" id="PR00034">
    <property type="entry name" value="HTHCRP"/>
</dbReference>
<dbReference type="Gene3D" id="2.60.120.10">
    <property type="entry name" value="Jelly Rolls"/>
    <property type="match status" value="1"/>
</dbReference>
<dbReference type="Pfam" id="PF13545">
    <property type="entry name" value="HTH_Crp_2"/>
    <property type="match status" value="1"/>
</dbReference>
<dbReference type="FunFam" id="1.10.10.10:FF:000028">
    <property type="entry name" value="Fumarate/nitrate reduction transcriptional regulator Fnr"/>
    <property type="match status" value="1"/>
</dbReference>
<sequence length="250" mass="27853">MPKSLAKMLTSRVASPFVNVATNLCIYCEARADSVCGVVETDELRHLMAAARKLRQASGEIFIEEGQRADAFYNITHGTVRLSKLLPDGRRQITGFAERGDFLGLAVVETYGYSAEAIGEVHLCHFTRGDMQDLLRRFPAMEKHLLARASAELALAQDQMLLLGRKTARERLASFLLGRQRLCPGSKPSRRHIQLPMGRSDIADYLGLTIETVSRTFTRLRGQRLIDLPSTNEILILDQERLENLAAGLS</sequence>
<dbReference type="InterPro" id="IPR018335">
    <property type="entry name" value="Tscrpt_reg_HTH_Crp-type_CS"/>
</dbReference>
<dbReference type="CDD" id="cd00092">
    <property type="entry name" value="HTH_CRP"/>
    <property type="match status" value="1"/>
</dbReference>
<dbReference type="Pfam" id="PF00027">
    <property type="entry name" value="cNMP_binding"/>
    <property type="match status" value="1"/>
</dbReference>
<dbReference type="SMART" id="SM00100">
    <property type="entry name" value="cNMP"/>
    <property type="match status" value="1"/>
</dbReference>
<dbReference type="PANTHER" id="PTHR24567:SF75">
    <property type="entry name" value="FUMARATE AND NITRATE REDUCTION REGULATORY PROTEIN"/>
    <property type="match status" value="1"/>
</dbReference>
<name>A0A212RS42_9PROT</name>
<dbReference type="InterPro" id="IPR036388">
    <property type="entry name" value="WH-like_DNA-bd_sf"/>
</dbReference>
<dbReference type="InterPro" id="IPR012318">
    <property type="entry name" value="HTH_CRP"/>
</dbReference>
<dbReference type="InterPro" id="IPR036390">
    <property type="entry name" value="WH_DNA-bd_sf"/>
</dbReference>
<dbReference type="InterPro" id="IPR050397">
    <property type="entry name" value="Env_Response_Regulators"/>
</dbReference>
<feature type="domain" description="HTH crp-type" evidence="5">
    <location>
        <begin position="166"/>
        <end position="240"/>
    </location>
</feature>
<keyword evidence="7" id="KW-1185">Reference proteome</keyword>
<dbReference type="PROSITE" id="PS51063">
    <property type="entry name" value="HTH_CRP_2"/>
    <property type="match status" value="1"/>
</dbReference>
<dbReference type="SUPFAM" id="SSF51206">
    <property type="entry name" value="cAMP-binding domain-like"/>
    <property type="match status" value="1"/>
</dbReference>
<dbReference type="PROSITE" id="PS00042">
    <property type="entry name" value="HTH_CRP_1"/>
    <property type="match status" value="1"/>
</dbReference>
<dbReference type="SMART" id="SM00419">
    <property type="entry name" value="HTH_CRP"/>
    <property type="match status" value="1"/>
</dbReference>
<dbReference type="PANTHER" id="PTHR24567">
    <property type="entry name" value="CRP FAMILY TRANSCRIPTIONAL REGULATORY PROTEIN"/>
    <property type="match status" value="1"/>
</dbReference>
<protein>
    <submittedName>
        <fullName evidence="6">CRP/FNR family transcriptional regulator, anaerobic regulatory protein</fullName>
    </submittedName>
</protein>
<evidence type="ECO:0000259" key="4">
    <source>
        <dbReference type="PROSITE" id="PS50042"/>
    </source>
</evidence>
<reference evidence="6 7" key="1">
    <citation type="submission" date="2017-06" db="EMBL/GenBank/DDBJ databases">
        <authorList>
            <person name="Kim H.J."/>
            <person name="Triplett B.A."/>
        </authorList>
    </citation>
    <scope>NUCLEOTIDE SEQUENCE [LARGE SCALE GENOMIC DNA]</scope>
    <source>
        <strain evidence="6 7">B29T1</strain>
    </source>
</reference>
<dbReference type="GO" id="GO:0005829">
    <property type="term" value="C:cytosol"/>
    <property type="evidence" value="ECO:0007669"/>
    <property type="project" value="TreeGrafter"/>
</dbReference>
<evidence type="ECO:0000313" key="6">
    <source>
        <dbReference type="EMBL" id="SNB75422.1"/>
    </source>
</evidence>
<dbReference type="CDD" id="cd00038">
    <property type="entry name" value="CAP_ED"/>
    <property type="match status" value="1"/>
</dbReference>
<keyword evidence="1" id="KW-0805">Transcription regulation</keyword>
<evidence type="ECO:0000256" key="3">
    <source>
        <dbReference type="ARBA" id="ARBA00023163"/>
    </source>
</evidence>
<dbReference type="GO" id="GO:0003677">
    <property type="term" value="F:DNA binding"/>
    <property type="evidence" value="ECO:0007669"/>
    <property type="project" value="UniProtKB-KW"/>
</dbReference>
<accession>A0A212RS42</accession>
<proteinExistence type="predicted"/>
<keyword evidence="2" id="KW-0238">DNA-binding</keyword>
<dbReference type="GO" id="GO:0003700">
    <property type="term" value="F:DNA-binding transcription factor activity"/>
    <property type="evidence" value="ECO:0007669"/>
    <property type="project" value="InterPro"/>
</dbReference>